<gene>
    <name evidence="7" type="ORF">DPMN_119182</name>
</gene>
<evidence type="ECO:0000313" key="7">
    <source>
        <dbReference type="EMBL" id="KAH3817628.1"/>
    </source>
</evidence>
<dbReference type="Pfam" id="PF00481">
    <property type="entry name" value="PP2C"/>
    <property type="match status" value="1"/>
</dbReference>
<dbReference type="PANTHER" id="PTHR13832">
    <property type="entry name" value="PROTEIN PHOSPHATASE 2C"/>
    <property type="match status" value="1"/>
</dbReference>
<name>A0A9D4GIR4_DREPO</name>
<evidence type="ECO:0000256" key="5">
    <source>
        <dbReference type="SAM" id="MobiDB-lite"/>
    </source>
</evidence>
<organism evidence="7 8">
    <name type="scientific">Dreissena polymorpha</name>
    <name type="common">Zebra mussel</name>
    <name type="synonym">Mytilus polymorpha</name>
    <dbReference type="NCBI Taxonomy" id="45954"/>
    <lineage>
        <taxon>Eukaryota</taxon>
        <taxon>Metazoa</taxon>
        <taxon>Spiralia</taxon>
        <taxon>Lophotrochozoa</taxon>
        <taxon>Mollusca</taxon>
        <taxon>Bivalvia</taxon>
        <taxon>Autobranchia</taxon>
        <taxon>Heteroconchia</taxon>
        <taxon>Euheterodonta</taxon>
        <taxon>Imparidentia</taxon>
        <taxon>Neoheterodontei</taxon>
        <taxon>Myida</taxon>
        <taxon>Dreissenoidea</taxon>
        <taxon>Dreissenidae</taxon>
        <taxon>Dreissena</taxon>
    </lineage>
</organism>
<evidence type="ECO:0000256" key="1">
    <source>
        <dbReference type="ARBA" id="ARBA00022723"/>
    </source>
</evidence>
<dbReference type="PROSITE" id="PS01032">
    <property type="entry name" value="PPM_1"/>
    <property type="match status" value="1"/>
</dbReference>
<evidence type="ECO:0000259" key="6">
    <source>
        <dbReference type="PROSITE" id="PS51746"/>
    </source>
</evidence>
<dbReference type="PANTHER" id="PTHR13832:SF699">
    <property type="entry name" value="INTEGRIN-LINKED KINASE-ASSOCIATED SERINE_THREONINE PHOSPHATASE 2C"/>
    <property type="match status" value="1"/>
</dbReference>
<dbReference type="InterPro" id="IPR001932">
    <property type="entry name" value="PPM-type_phosphatase-like_dom"/>
</dbReference>
<reference evidence="7" key="1">
    <citation type="journal article" date="2019" name="bioRxiv">
        <title>The Genome of the Zebra Mussel, Dreissena polymorpha: A Resource for Invasive Species Research.</title>
        <authorList>
            <person name="McCartney M.A."/>
            <person name="Auch B."/>
            <person name="Kono T."/>
            <person name="Mallez S."/>
            <person name="Zhang Y."/>
            <person name="Obille A."/>
            <person name="Becker A."/>
            <person name="Abrahante J.E."/>
            <person name="Garbe J."/>
            <person name="Badalamenti J.P."/>
            <person name="Herman A."/>
            <person name="Mangelson H."/>
            <person name="Liachko I."/>
            <person name="Sullivan S."/>
            <person name="Sone E.D."/>
            <person name="Koren S."/>
            <person name="Silverstein K.A.T."/>
            <person name="Beckman K.B."/>
            <person name="Gohl D.M."/>
        </authorList>
    </citation>
    <scope>NUCLEOTIDE SEQUENCE</scope>
    <source>
        <strain evidence="7">Duluth1</strain>
        <tissue evidence="7">Whole animal</tissue>
    </source>
</reference>
<dbReference type="Gene3D" id="3.60.40.10">
    <property type="entry name" value="PPM-type phosphatase domain"/>
    <property type="match status" value="1"/>
</dbReference>
<keyword evidence="8" id="KW-1185">Reference proteome</keyword>
<keyword evidence="2 4" id="KW-0378">Hydrolase</keyword>
<comment type="caution">
    <text evidence="7">The sequence shown here is derived from an EMBL/GenBank/DDBJ whole genome shotgun (WGS) entry which is preliminary data.</text>
</comment>
<proteinExistence type="inferred from homology"/>
<dbReference type="EMBL" id="JAIWYP010000005">
    <property type="protein sequence ID" value="KAH3817628.1"/>
    <property type="molecule type" value="Genomic_DNA"/>
</dbReference>
<keyword evidence="1" id="KW-0479">Metal-binding</keyword>
<comment type="similarity">
    <text evidence="4">Belongs to the PP2C family.</text>
</comment>
<dbReference type="SMART" id="SM00332">
    <property type="entry name" value="PP2Cc"/>
    <property type="match status" value="1"/>
</dbReference>
<feature type="compositionally biased region" description="Basic and acidic residues" evidence="5">
    <location>
        <begin position="86"/>
        <end position="99"/>
    </location>
</feature>
<evidence type="ECO:0000313" key="8">
    <source>
        <dbReference type="Proteomes" id="UP000828390"/>
    </source>
</evidence>
<dbReference type="InterPro" id="IPR000222">
    <property type="entry name" value="PP2C_BS"/>
</dbReference>
<evidence type="ECO:0000256" key="2">
    <source>
        <dbReference type="ARBA" id="ARBA00022801"/>
    </source>
</evidence>
<dbReference type="Proteomes" id="UP000828390">
    <property type="component" value="Unassembled WGS sequence"/>
</dbReference>
<protein>
    <recommendedName>
        <fullName evidence="6">PPM-type phosphatase domain-containing protein</fullName>
    </recommendedName>
</protein>
<sequence length="400" mass="44074">MDLFEDLPEPGKAGSKLFGDLPGPGKAGRKLFGDLPGPGRAGSKLFGDLPGPSKAGSKDSNSNQSLSLYDDTPINNTQASQNTAIEEPKRKNVSDALTPEKKLKSSVQFELDSYLTERQGEREDMQDAHIILKDYTSLFTSLHPTIYRLSLYGIFDGHGGVRASRFASENLHKNLRDKFPKGDVTAVEKDIKKAFVEAFKKTDDDFLKEAGRAKPSWKDGTTAIVLLIINDTMYIANIGDSQAVLCRYKEDTKTCAAVPLSVPHNPSMYDERMRIQKQGGYVKDGRVMGVLEVSRSIGDGQYKTLGVTCAPDVKKCQITDNDRYVIMACDGLWKCFQPEDSIKFVNSILEGSKEAVTRTSSQSERFDTACNRLANEAVLRFSGDNVTVLLLALHKNRPAT</sequence>
<dbReference type="SUPFAM" id="SSF81606">
    <property type="entry name" value="PP2C-like"/>
    <property type="match status" value="1"/>
</dbReference>
<feature type="domain" description="PPM-type phosphatase" evidence="6">
    <location>
        <begin position="112"/>
        <end position="393"/>
    </location>
</feature>
<dbReference type="InterPro" id="IPR015655">
    <property type="entry name" value="PP2C"/>
</dbReference>
<feature type="compositionally biased region" description="Polar residues" evidence="5">
    <location>
        <begin position="58"/>
        <end position="84"/>
    </location>
</feature>
<accession>A0A9D4GIR4</accession>
<evidence type="ECO:0000256" key="4">
    <source>
        <dbReference type="RuleBase" id="RU003465"/>
    </source>
</evidence>
<dbReference type="FunFam" id="3.60.40.10:FF:000156">
    <property type="entry name" value="Integrin-linked kinase-associated serine/threonine phosphatase 2C"/>
    <property type="match status" value="1"/>
</dbReference>
<dbReference type="InterPro" id="IPR036457">
    <property type="entry name" value="PPM-type-like_dom_sf"/>
</dbReference>
<dbReference type="GO" id="GO:0046872">
    <property type="term" value="F:metal ion binding"/>
    <property type="evidence" value="ECO:0007669"/>
    <property type="project" value="UniProtKB-KW"/>
</dbReference>
<dbReference type="GO" id="GO:0004722">
    <property type="term" value="F:protein serine/threonine phosphatase activity"/>
    <property type="evidence" value="ECO:0007669"/>
    <property type="project" value="InterPro"/>
</dbReference>
<reference evidence="7" key="2">
    <citation type="submission" date="2020-11" db="EMBL/GenBank/DDBJ databases">
        <authorList>
            <person name="McCartney M.A."/>
            <person name="Auch B."/>
            <person name="Kono T."/>
            <person name="Mallez S."/>
            <person name="Becker A."/>
            <person name="Gohl D.M."/>
            <person name="Silverstein K.A.T."/>
            <person name="Koren S."/>
            <person name="Bechman K.B."/>
            <person name="Herman A."/>
            <person name="Abrahante J.E."/>
            <person name="Garbe J."/>
        </authorList>
    </citation>
    <scope>NUCLEOTIDE SEQUENCE</scope>
    <source>
        <strain evidence="7">Duluth1</strain>
        <tissue evidence="7">Whole animal</tissue>
    </source>
</reference>
<dbReference type="AlphaFoldDB" id="A0A9D4GIR4"/>
<dbReference type="PROSITE" id="PS51746">
    <property type="entry name" value="PPM_2"/>
    <property type="match status" value="1"/>
</dbReference>
<evidence type="ECO:0000256" key="3">
    <source>
        <dbReference type="ARBA" id="ARBA00022912"/>
    </source>
</evidence>
<keyword evidence="3 4" id="KW-0904">Protein phosphatase</keyword>
<feature type="region of interest" description="Disordered" evidence="5">
    <location>
        <begin position="1"/>
        <end position="99"/>
    </location>
</feature>
<dbReference type="CDD" id="cd00143">
    <property type="entry name" value="PP2Cc"/>
    <property type="match status" value="1"/>
</dbReference>